<proteinExistence type="predicted"/>
<keyword evidence="3" id="KW-1185">Reference proteome</keyword>
<keyword evidence="1" id="KW-1133">Transmembrane helix</keyword>
<feature type="transmembrane region" description="Helical" evidence="1">
    <location>
        <begin position="88"/>
        <end position="105"/>
    </location>
</feature>
<dbReference type="EMBL" id="JMIX01000006">
    <property type="protein sequence ID" value="KEO93308.1"/>
    <property type="molecule type" value="Genomic_DNA"/>
</dbReference>
<evidence type="ECO:0000313" key="2">
    <source>
        <dbReference type="EMBL" id="KEO93308.1"/>
    </source>
</evidence>
<dbReference type="PANTHER" id="PTHR33802:SF1">
    <property type="entry name" value="XK-RELATED PROTEIN"/>
    <property type="match status" value="1"/>
</dbReference>
<accession>A0A074MN91</accession>
<feature type="transmembrane region" description="Helical" evidence="1">
    <location>
        <begin position="145"/>
        <end position="171"/>
    </location>
</feature>
<keyword evidence="1" id="KW-0472">Membrane</keyword>
<keyword evidence="1" id="KW-0812">Transmembrane</keyword>
<reference evidence="2 3" key="1">
    <citation type="submission" date="2014-04" db="EMBL/GenBank/DDBJ databases">
        <title>A comprehensive comparison of genomes of Erythrobacter spp. Strains.</title>
        <authorList>
            <person name="Zheng Q."/>
        </authorList>
    </citation>
    <scope>NUCLEOTIDE SEQUENCE [LARGE SCALE GENOMIC DNA]</scope>
    <source>
        <strain evidence="2 3">DSM 8509</strain>
    </source>
</reference>
<protein>
    <recommendedName>
        <fullName evidence="4">Tryptophan-rich sensory protein</fullName>
    </recommendedName>
</protein>
<dbReference type="AlphaFoldDB" id="A0A074MN91"/>
<feature type="transmembrane region" description="Helical" evidence="1">
    <location>
        <begin position="208"/>
        <end position="224"/>
    </location>
</feature>
<feature type="transmembrane region" description="Helical" evidence="1">
    <location>
        <begin position="12"/>
        <end position="35"/>
    </location>
</feature>
<evidence type="ECO:0000256" key="1">
    <source>
        <dbReference type="SAM" id="Phobius"/>
    </source>
</evidence>
<comment type="caution">
    <text evidence="2">The sequence shown here is derived from an EMBL/GenBank/DDBJ whole genome shotgun (WGS) entry which is preliminary data.</text>
</comment>
<dbReference type="PANTHER" id="PTHR33802">
    <property type="entry name" value="SI:CH211-161H7.5-RELATED"/>
    <property type="match status" value="1"/>
</dbReference>
<sequence length="262" mass="27190">MTSLAPPTRPLVQRIAVILAVVVQIGATFLPDLGFGEQIGDRSDSVRTLITPSGWAFAIWGPLFLGSAVFAIWQALPAQRDNALLARIAWPAAIALAAQGVWATYTQFANLTFVSAAIILVSLAGLLACLRALALAKTLSAGERWFAGLVLSALAAWLTAASIVNISASLVYHGVGGGFANPLAAAVMVGIGGLVAALATARSKGNPWYALVFCWALSAIYFRGGQQAEIIAIACMASGALVLAVTLASLARPGNRRHWLGL</sequence>
<evidence type="ECO:0008006" key="4">
    <source>
        <dbReference type="Google" id="ProtNLM"/>
    </source>
</evidence>
<dbReference type="Proteomes" id="UP000027866">
    <property type="component" value="Unassembled WGS sequence"/>
</dbReference>
<gene>
    <name evidence="2" type="ORF">EH32_11345</name>
</gene>
<feature type="transmembrane region" description="Helical" evidence="1">
    <location>
        <begin position="183"/>
        <end position="201"/>
    </location>
</feature>
<feature type="transmembrane region" description="Helical" evidence="1">
    <location>
        <begin position="55"/>
        <end position="76"/>
    </location>
</feature>
<dbReference type="RefSeq" id="WP_034903694.1">
    <property type="nucleotide sequence ID" value="NZ_CP017057.1"/>
</dbReference>
<organism evidence="2 3">
    <name type="scientific">Erythrobacter litoralis</name>
    <dbReference type="NCBI Taxonomy" id="39960"/>
    <lineage>
        <taxon>Bacteria</taxon>
        <taxon>Pseudomonadati</taxon>
        <taxon>Pseudomonadota</taxon>
        <taxon>Alphaproteobacteria</taxon>
        <taxon>Sphingomonadales</taxon>
        <taxon>Erythrobacteraceae</taxon>
        <taxon>Erythrobacter/Porphyrobacter group</taxon>
        <taxon>Erythrobacter</taxon>
    </lineage>
</organism>
<name>A0A074MN91_9SPHN</name>
<feature type="transmembrane region" description="Helical" evidence="1">
    <location>
        <begin position="230"/>
        <end position="251"/>
    </location>
</feature>
<feature type="transmembrane region" description="Helical" evidence="1">
    <location>
        <begin position="111"/>
        <end position="133"/>
    </location>
</feature>
<evidence type="ECO:0000313" key="3">
    <source>
        <dbReference type="Proteomes" id="UP000027866"/>
    </source>
</evidence>
<dbReference type="OrthoDB" id="5189031at2"/>